<keyword evidence="3" id="KW-0804">Transcription</keyword>
<accession>J1HCV4</accession>
<dbReference type="GO" id="GO:0000976">
    <property type="term" value="F:transcription cis-regulatory region binding"/>
    <property type="evidence" value="ECO:0007669"/>
    <property type="project" value="TreeGrafter"/>
</dbReference>
<dbReference type="Pfam" id="PF16859">
    <property type="entry name" value="TetR_C_11"/>
    <property type="match status" value="1"/>
</dbReference>
<dbReference type="AlphaFoldDB" id="J1HCV4"/>
<dbReference type="RefSeq" id="WP_008731832.1">
    <property type="nucleotide sequence ID" value="NZ_AKFT01000123.1"/>
</dbReference>
<dbReference type="PANTHER" id="PTHR30055">
    <property type="entry name" value="HTH-TYPE TRANSCRIPTIONAL REGULATOR RUTR"/>
    <property type="match status" value="1"/>
</dbReference>
<feature type="domain" description="HTH tetR-type" evidence="5">
    <location>
        <begin position="15"/>
        <end position="75"/>
    </location>
</feature>
<dbReference type="Proteomes" id="UP000002941">
    <property type="component" value="Unassembled WGS sequence"/>
</dbReference>
<dbReference type="SUPFAM" id="SSF46689">
    <property type="entry name" value="Homeodomain-like"/>
    <property type="match status" value="1"/>
</dbReference>
<protein>
    <submittedName>
        <fullName evidence="6">Transcriptional regulator, TetR family</fullName>
    </submittedName>
</protein>
<evidence type="ECO:0000256" key="1">
    <source>
        <dbReference type="ARBA" id="ARBA00023015"/>
    </source>
</evidence>
<name>J1HCV4_9ACTO</name>
<dbReference type="PANTHER" id="PTHR30055:SF148">
    <property type="entry name" value="TETR-FAMILY TRANSCRIPTIONAL REGULATOR"/>
    <property type="match status" value="1"/>
</dbReference>
<gene>
    <name evidence="6" type="ORF">HMPREF1318_2521</name>
</gene>
<organism evidence="6 7">
    <name type="scientific">Actinomyces massiliensis F0489</name>
    <dbReference type="NCBI Taxonomy" id="1125718"/>
    <lineage>
        <taxon>Bacteria</taxon>
        <taxon>Bacillati</taxon>
        <taxon>Actinomycetota</taxon>
        <taxon>Actinomycetes</taxon>
        <taxon>Actinomycetales</taxon>
        <taxon>Actinomycetaceae</taxon>
        <taxon>Actinomyces</taxon>
    </lineage>
</organism>
<dbReference type="PROSITE" id="PS50977">
    <property type="entry name" value="HTH_TETR_2"/>
    <property type="match status" value="1"/>
</dbReference>
<feature type="DNA-binding region" description="H-T-H motif" evidence="4">
    <location>
        <begin position="38"/>
        <end position="57"/>
    </location>
</feature>
<evidence type="ECO:0000256" key="2">
    <source>
        <dbReference type="ARBA" id="ARBA00023125"/>
    </source>
</evidence>
<dbReference type="InterPro" id="IPR011075">
    <property type="entry name" value="TetR_C"/>
</dbReference>
<dbReference type="InterPro" id="IPR009057">
    <property type="entry name" value="Homeodomain-like_sf"/>
</dbReference>
<dbReference type="InterPro" id="IPR036271">
    <property type="entry name" value="Tet_transcr_reg_TetR-rel_C_sf"/>
</dbReference>
<dbReference type="EMBL" id="AKFT01000123">
    <property type="protein sequence ID" value="EJF43565.1"/>
    <property type="molecule type" value="Genomic_DNA"/>
</dbReference>
<dbReference type="OrthoDB" id="9796019at2"/>
<keyword evidence="1" id="KW-0805">Transcription regulation</keyword>
<dbReference type="InterPro" id="IPR050109">
    <property type="entry name" value="HTH-type_TetR-like_transc_reg"/>
</dbReference>
<dbReference type="Pfam" id="PF00440">
    <property type="entry name" value="TetR_N"/>
    <property type="match status" value="1"/>
</dbReference>
<reference evidence="6 7" key="1">
    <citation type="submission" date="2012-05" db="EMBL/GenBank/DDBJ databases">
        <authorList>
            <person name="Harkins D.M."/>
            <person name="Madupu R."/>
            <person name="Durkin A.S."/>
            <person name="Torralba M."/>
            <person name="Methe B."/>
            <person name="Sutton G.G."/>
            <person name="Nelson K.E."/>
        </authorList>
    </citation>
    <scope>NUCLEOTIDE SEQUENCE [LARGE SCALE GENOMIC DNA]</scope>
    <source>
        <strain evidence="6 7">F0489</strain>
    </source>
</reference>
<dbReference type="SUPFAM" id="SSF48498">
    <property type="entry name" value="Tetracyclin repressor-like, C-terminal domain"/>
    <property type="match status" value="1"/>
</dbReference>
<dbReference type="PATRIC" id="fig|1125718.3.peg.1624"/>
<evidence type="ECO:0000313" key="7">
    <source>
        <dbReference type="Proteomes" id="UP000002941"/>
    </source>
</evidence>
<sequence length="201" mass="21705">MSTTGRPRSGRPRDASVDVRVLRETFGLLAEKGFRGLRIDEVARRAGVPKSTIYRRWPSLVDLAVDAVDAALGPREREPSQDPLADLSALIVQAHSYIAASPLADVLPQIALELIGRPEAQAAYRDRIIAPLRNSAIDAVTRARAAGQWPGPDPAMSVDLMIGAVAYRLNYLGHASSLEEAFEVAEAVARRSLPRPSAPHS</sequence>
<keyword evidence="2 4" id="KW-0238">DNA-binding</keyword>
<dbReference type="Gene3D" id="1.10.357.10">
    <property type="entry name" value="Tetracycline Repressor, domain 2"/>
    <property type="match status" value="1"/>
</dbReference>
<dbReference type="Gene3D" id="1.10.10.60">
    <property type="entry name" value="Homeodomain-like"/>
    <property type="match status" value="1"/>
</dbReference>
<proteinExistence type="predicted"/>
<evidence type="ECO:0000256" key="3">
    <source>
        <dbReference type="ARBA" id="ARBA00023163"/>
    </source>
</evidence>
<dbReference type="InterPro" id="IPR001647">
    <property type="entry name" value="HTH_TetR"/>
</dbReference>
<dbReference type="eggNOG" id="COG1309">
    <property type="taxonomic scope" value="Bacteria"/>
</dbReference>
<keyword evidence="7" id="KW-1185">Reference proteome</keyword>
<evidence type="ECO:0000256" key="4">
    <source>
        <dbReference type="PROSITE-ProRule" id="PRU00335"/>
    </source>
</evidence>
<evidence type="ECO:0000259" key="5">
    <source>
        <dbReference type="PROSITE" id="PS50977"/>
    </source>
</evidence>
<dbReference type="GO" id="GO:0003700">
    <property type="term" value="F:DNA-binding transcription factor activity"/>
    <property type="evidence" value="ECO:0007669"/>
    <property type="project" value="TreeGrafter"/>
</dbReference>
<evidence type="ECO:0000313" key="6">
    <source>
        <dbReference type="EMBL" id="EJF43565.1"/>
    </source>
</evidence>
<comment type="caution">
    <text evidence="6">The sequence shown here is derived from an EMBL/GenBank/DDBJ whole genome shotgun (WGS) entry which is preliminary data.</text>
</comment>